<proteinExistence type="predicted"/>
<dbReference type="Proteomes" id="UP001243375">
    <property type="component" value="Unassembled WGS sequence"/>
</dbReference>
<keyword evidence="2" id="KW-1185">Reference proteome</keyword>
<accession>A0ACC2X6E7</accession>
<protein>
    <submittedName>
        <fullName evidence="1">Uncharacterized protein</fullName>
    </submittedName>
</protein>
<name>A0ACC2X6E7_9TREE</name>
<comment type="caution">
    <text evidence="1">The sequence shown here is derived from an EMBL/GenBank/DDBJ whole genome shotgun (WGS) entry which is preliminary data.</text>
</comment>
<sequence>MTVSPPEDGNVAFFSSGVTQRFSAADSVSSQYSNDERIAQVEQGAPAAAPSQVVQINAETAPKKGFIRLNGARMARTLDSDIDRSTTPTADHGFSGPSRTSTPLATARNMYTMTTQMQNAHIGQVSTPVVPIRTSSANAGHFWDSSRFQPGPTSQIIPSLPTKSAVPSGPVLLRDMSFSSRKSMVGEMGEYKGEYEDDSTAPSHSPPRSIQRGKSAEELSPERAERPPLTNRNSRMHYTRRPAPPPPVPPIPALYLPSDGKEAVSPTQKTHATESDQRRSSTHISNNRHTEHTSIGNQDTLSPRSTMQGTKRPSDNHLTAEERRAKLAEDYLTKGIEAHNDSKGIYDLGESAYYFRKAAEGGSSGGCVMYGLALRHGWGVAQDEKAAFNWFGKACETTMLADDRQGASNGDLLAKKEKSKLTPELIMALYEVGNCFFHGWGLPHPDYPMAVSYFQLAAESGDKDAQEQLGLILSQGKPGVKKDMYTAAKWYRTAIAQGASGVGLSWIYKVVLVWLKDKYMNPPTGK</sequence>
<evidence type="ECO:0000313" key="1">
    <source>
        <dbReference type="EMBL" id="KAJ9118631.1"/>
    </source>
</evidence>
<dbReference type="EMBL" id="JASBWU010000010">
    <property type="protein sequence ID" value="KAJ9118631.1"/>
    <property type="molecule type" value="Genomic_DNA"/>
</dbReference>
<reference evidence="1" key="1">
    <citation type="submission" date="2023-04" db="EMBL/GenBank/DDBJ databases">
        <title>Draft Genome sequencing of Naganishia species isolated from polar environments using Oxford Nanopore Technology.</title>
        <authorList>
            <person name="Leo P."/>
            <person name="Venkateswaran K."/>
        </authorList>
    </citation>
    <scope>NUCLEOTIDE SEQUENCE</scope>
    <source>
        <strain evidence="1">MNA-CCFEE 5425</strain>
    </source>
</reference>
<gene>
    <name evidence="1" type="ORF">QFC22_003851</name>
</gene>
<evidence type="ECO:0000313" key="2">
    <source>
        <dbReference type="Proteomes" id="UP001243375"/>
    </source>
</evidence>
<organism evidence="1 2">
    <name type="scientific">Naganishia vaughanmartiniae</name>
    <dbReference type="NCBI Taxonomy" id="1424756"/>
    <lineage>
        <taxon>Eukaryota</taxon>
        <taxon>Fungi</taxon>
        <taxon>Dikarya</taxon>
        <taxon>Basidiomycota</taxon>
        <taxon>Agaricomycotina</taxon>
        <taxon>Tremellomycetes</taxon>
        <taxon>Filobasidiales</taxon>
        <taxon>Filobasidiaceae</taxon>
        <taxon>Naganishia</taxon>
    </lineage>
</organism>